<evidence type="ECO:0000259" key="2">
    <source>
        <dbReference type="Pfam" id="PF06911"/>
    </source>
</evidence>
<proteinExistence type="predicted"/>
<dbReference type="GO" id="GO:0051301">
    <property type="term" value="P:cell division"/>
    <property type="evidence" value="ECO:0007669"/>
    <property type="project" value="TreeGrafter"/>
</dbReference>
<evidence type="ECO:0000313" key="3">
    <source>
        <dbReference type="EMBL" id="EGG04452.1"/>
    </source>
</evidence>
<evidence type="ECO:0000256" key="1">
    <source>
        <dbReference type="SAM" id="MobiDB-lite"/>
    </source>
</evidence>
<dbReference type="OrthoDB" id="20821at2759"/>
<feature type="domain" description="Senescence" evidence="2">
    <location>
        <begin position="281"/>
        <end position="463"/>
    </location>
</feature>
<dbReference type="PANTHER" id="PTHR21068">
    <property type="entry name" value="SPARTIN"/>
    <property type="match status" value="1"/>
</dbReference>
<keyword evidence="4" id="KW-1185">Reference proteome</keyword>
<dbReference type="KEGG" id="mlr:MELLADRAFT_78348"/>
<dbReference type="InterPro" id="IPR009686">
    <property type="entry name" value="Senescence/spartin_C"/>
</dbReference>
<dbReference type="eggNOG" id="KOG2709">
    <property type="taxonomic scope" value="Eukaryota"/>
</dbReference>
<dbReference type="VEuPathDB" id="FungiDB:MELLADRAFT_78348"/>
<protein>
    <recommendedName>
        <fullName evidence="2">Senescence domain-containing protein</fullName>
    </recommendedName>
</protein>
<dbReference type="PANTHER" id="PTHR21068:SF43">
    <property type="entry name" value="SPARTIN"/>
    <property type="match status" value="1"/>
</dbReference>
<feature type="region of interest" description="Disordered" evidence="1">
    <location>
        <begin position="255"/>
        <end position="279"/>
    </location>
</feature>
<dbReference type="InParanoid" id="F4RT65"/>
<dbReference type="RefSeq" id="XP_007412243.1">
    <property type="nucleotide sequence ID" value="XM_007412181.1"/>
</dbReference>
<feature type="region of interest" description="Disordered" evidence="1">
    <location>
        <begin position="487"/>
        <end position="510"/>
    </location>
</feature>
<accession>F4RT65</accession>
<feature type="compositionally biased region" description="Low complexity" evidence="1">
    <location>
        <begin position="255"/>
        <end position="268"/>
    </location>
</feature>
<dbReference type="GeneID" id="18933098"/>
<dbReference type="GO" id="GO:0005886">
    <property type="term" value="C:plasma membrane"/>
    <property type="evidence" value="ECO:0007669"/>
    <property type="project" value="TreeGrafter"/>
</dbReference>
<reference evidence="4" key="1">
    <citation type="journal article" date="2011" name="Proc. Natl. Acad. Sci. U.S.A.">
        <title>Obligate biotrophy features unraveled by the genomic analysis of rust fungi.</title>
        <authorList>
            <person name="Duplessis S."/>
            <person name="Cuomo C.A."/>
            <person name="Lin Y.-C."/>
            <person name="Aerts A."/>
            <person name="Tisserant E."/>
            <person name="Veneault-Fourrey C."/>
            <person name="Joly D.L."/>
            <person name="Hacquard S."/>
            <person name="Amselem J."/>
            <person name="Cantarel B.L."/>
            <person name="Chiu R."/>
            <person name="Coutinho P.M."/>
            <person name="Feau N."/>
            <person name="Field M."/>
            <person name="Frey P."/>
            <person name="Gelhaye E."/>
            <person name="Goldberg J."/>
            <person name="Grabherr M.G."/>
            <person name="Kodira C.D."/>
            <person name="Kohler A."/>
            <person name="Kuees U."/>
            <person name="Lindquist E.A."/>
            <person name="Lucas S.M."/>
            <person name="Mago R."/>
            <person name="Mauceli E."/>
            <person name="Morin E."/>
            <person name="Murat C."/>
            <person name="Pangilinan J.L."/>
            <person name="Park R."/>
            <person name="Pearson M."/>
            <person name="Quesneville H."/>
            <person name="Rouhier N."/>
            <person name="Sakthikumar S."/>
            <person name="Salamov A.A."/>
            <person name="Schmutz J."/>
            <person name="Selles B."/>
            <person name="Shapiro H."/>
            <person name="Tanguay P."/>
            <person name="Tuskan G.A."/>
            <person name="Henrissat B."/>
            <person name="Van de Peer Y."/>
            <person name="Rouze P."/>
            <person name="Ellis J.G."/>
            <person name="Dodds P.N."/>
            <person name="Schein J.E."/>
            <person name="Zhong S."/>
            <person name="Hamelin R.C."/>
            <person name="Grigoriev I.V."/>
            <person name="Szabo L.J."/>
            <person name="Martin F."/>
        </authorList>
    </citation>
    <scope>NUCLEOTIDE SEQUENCE [LARGE SCALE GENOMIC DNA]</scope>
    <source>
        <strain evidence="4">98AG31 / pathotype 3-4-7</strain>
    </source>
</reference>
<dbReference type="InterPro" id="IPR045036">
    <property type="entry name" value="Spartin-like"/>
</dbReference>
<dbReference type="Proteomes" id="UP000001072">
    <property type="component" value="Unassembled WGS sequence"/>
</dbReference>
<feature type="compositionally biased region" description="Polar residues" evidence="1">
    <location>
        <begin position="487"/>
        <end position="500"/>
    </location>
</feature>
<dbReference type="EMBL" id="GL883118">
    <property type="protein sequence ID" value="EGG04452.1"/>
    <property type="molecule type" value="Genomic_DNA"/>
</dbReference>
<name>F4RT65_MELLP</name>
<sequence>MSEEETILLTLPNVTIYQQDIKNPNETLLLNQTTLKIKLLDIPSNTLINIPTTSNPPSYIDSESLKSPIIELKTYLVLSFDDELIEIPLTTDIEIKFKSPNSYLIPIDSNSNSSNNDQDQKNGKNKEIELDLNLLKSQQESFIRLELNDQDQIDHDLFDTFDNILSSYTNYSGRNPSNLTTTNFSNQVDQKPINQKARLALMDERTGMICGELESEIIVEDLPNSKPNSSSTPIHMPPKPTSSSVQSAETVIVSLPSPGSQSSQQTSPIVKINSTSSSKGSTLLEGAELISRGIVTGADILTRLMNSSSSSYLSKAPPATTPMTFSPTAKANSQRLLKVSKTANQVSSKTVRLIGGLASKVGDQIGKSAGIQHVPGQAPPTGTRGYVHNGIRAFATVMETVETSGKKVLSTASSSAASVVRHKYGEEAGQLADDTTQSIQHVVLVYVDASGMTRKALLRSAGKAAVRGRMKDGREVIFGDDEHVNQWNSMDPNLTDQKQTVAPKLPSRKN</sequence>
<dbReference type="AlphaFoldDB" id="F4RT65"/>
<organism evidence="4">
    <name type="scientific">Melampsora larici-populina (strain 98AG31 / pathotype 3-4-7)</name>
    <name type="common">Poplar leaf rust fungus</name>
    <dbReference type="NCBI Taxonomy" id="747676"/>
    <lineage>
        <taxon>Eukaryota</taxon>
        <taxon>Fungi</taxon>
        <taxon>Dikarya</taxon>
        <taxon>Basidiomycota</taxon>
        <taxon>Pucciniomycotina</taxon>
        <taxon>Pucciniomycetes</taxon>
        <taxon>Pucciniales</taxon>
        <taxon>Melampsoraceae</taxon>
        <taxon>Melampsora</taxon>
    </lineage>
</organism>
<feature type="region of interest" description="Disordered" evidence="1">
    <location>
        <begin position="223"/>
        <end position="243"/>
    </location>
</feature>
<evidence type="ECO:0000313" key="4">
    <source>
        <dbReference type="Proteomes" id="UP000001072"/>
    </source>
</evidence>
<dbReference type="HOGENOM" id="CLU_023639_0_0_1"/>
<dbReference type="Pfam" id="PF06911">
    <property type="entry name" value="Senescence"/>
    <property type="match status" value="1"/>
</dbReference>
<gene>
    <name evidence="3" type="ORF">MELLADRAFT_78348</name>
</gene>
<dbReference type="STRING" id="747676.F4RT65"/>